<comment type="caution">
    <text evidence="3">The sequence shown here is derived from an EMBL/GenBank/DDBJ whole genome shotgun (WGS) entry which is preliminary data.</text>
</comment>
<feature type="transmembrane region" description="Helical" evidence="2">
    <location>
        <begin position="163"/>
        <end position="183"/>
    </location>
</feature>
<feature type="region of interest" description="Disordered" evidence="1">
    <location>
        <begin position="94"/>
        <end position="114"/>
    </location>
</feature>
<keyword evidence="2" id="KW-0472">Membrane</keyword>
<accession>A0A5N3VTH8</accession>
<organism evidence="3 4">
    <name type="scientific">Muntiacus muntjak</name>
    <name type="common">Barking deer</name>
    <name type="synonym">Indian muntjac</name>
    <dbReference type="NCBI Taxonomy" id="9888"/>
    <lineage>
        <taxon>Eukaryota</taxon>
        <taxon>Metazoa</taxon>
        <taxon>Chordata</taxon>
        <taxon>Craniata</taxon>
        <taxon>Vertebrata</taxon>
        <taxon>Euteleostomi</taxon>
        <taxon>Mammalia</taxon>
        <taxon>Eutheria</taxon>
        <taxon>Laurasiatheria</taxon>
        <taxon>Artiodactyla</taxon>
        <taxon>Ruminantia</taxon>
        <taxon>Pecora</taxon>
        <taxon>Cervidae</taxon>
        <taxon>Muntiacinae</taxon>
        <taxon>Muntiacus</taxon>
    </lineage>
</organism>
<keyword evidence="2" id="KW-0812">Transmembrane</keyword>
<feature type="transmembrane region" description="Helical" evidence="2">
    <location>
        <begin position="195"/>
        <end position="213"/>
    </location>
</feature>
<evidence type="ECO:0000256" key="2">
    <source>
        <dbReference type="SAM" id="Phobius"/>
    </source>
</evidence>
<feature type="region of interest" description="Disordered" evidence="1">
    <location>
        <begin position="9"/>
        <end position="48"/>
    </location>
</feature>
<proteinExistence type="predicted"/>
<evidence type="ECO:0000313" key="4">
    <source>
        <dbReference type="Proteomes" id="UP000326458"/>
    </source>
</evidence>
<name>A0A5N3VTH8_MUNMU</name>
<dbReference type="EMBL" id="VCEA01000002">
    <property type="protein sequence ID" value="KAB0352462.1"/>
    <property type="molecule type" value="Genomic_DNA"/>
</dbReference>
<sequence>MAALRRLLWPPPRLPPPCSPHHPAPGPWGRPAGTAPGPPGRPFSCREEDEGAVAEAAWRRRRRWRELSFAAAAGGGLVGLVCYQLYGDPRADSARAPGPWLPSESAAAEPEDPPGGGGLLPIPVAAAKETSCMTRKSSRKILARQGEFFESPHSESWDSVVSYPYSFCILFFPPLKTFISLVFENFRIMSFDMSIFSLLSFFAFLVLVCLHLLRDSFILHFVLNINLAYKLTCNCYENNITDGSEQEMELCRKLRPRQIKESQEGRGSQQKIALSHLYMTTGCHVPHVSCGFSERAVSRYSWNPGGLDFKTFMGTGDKTLEKAISNLEDNFEELHRIIPEQFLEGTQTLILRFRKHKQTFLRTIYVSKGQRRRVALGLVFWTEWYVSPQNSYAEAITPLLGLIVKSVPLYFSVPSCVMWKNTQLGVLTPEFWSQTISCLCGPD</sequence>
<dbReference type="Proteomes" id="UP000326458">
    <property type="component" value="Unassembled WGS sequence"/>
</dbReference>
<keyword evidence="2" id="KW-1133">Transmembrane helix</keyword>
<evidence type="ECO:0000313" key="3">
    <source>
        <dbReference type="EMBL" id="KAB0352462.1"/>
    </source>
</evidence>
<gene>
    <name evidence="3" type="ORF">FD754_017319</name>
</gene>
<protein>
    <submittedName>
        <fullName evidence="3">Uncharacterized protein</fullName>
    </submittedName>
</protein>
<reference evidence="3 4" key="1">
    <citation type="submission" date="2019-06" db="EMBL/GenBank/DDBJ databases">
        <title>Discovery of a novel chromosome fission-fusion reversal in muntjac.</title>
        <authorList>
            <person name="Mudd A.B."/>
            <person name="Bredeson J.V."/>
            <person name="Baum R."/>
            <person name="Hockemeyer D."/>
            <person name="Rokhsar D.S."/>
        </authorList>
    </citation>
    <scope>NUCLEOTIDE SEQUENCE [LARGE SCALE GENOMIC DNA]</scope>
    <source>
        <strain evidence="3">UTSW_UCB_Mm</strain>
        <tissue evidence="3">Fibroblast cell line</tissue>
    </source>
</reference>
<dbReference type="AlphaFoldDB" id="A0A5N3VTH8"/>
<feature type="compositionally biased region" description="Pro residues" evidence="1">
    <location>
        <begin position="9"/>
        <end position="28"/>
    </location>
</feature>
<evidence type="ECO:0000256" key="1">
    <source>
        <dbReference type="SAM" id="MobiDB-lite"/>
    </source>
</evidence>
<feature type="transmembrane region" description="Helical" evidence="2">
    <location>
        <begin position="67"/>
        <end position="86"/>
    </location>
</feature>
<keyword evidence="4" id="KW-1185">Reference proteome</keyword>